<dbReference type="SMART" id="SM00311">
    <property type="entry name" value="PWI"/>
    <property type="match status" value="1"/>
</dbReference>
<dbReference type="Pfam" id="PF01480">
    <property type="entry name" value="PWI"/>
    <property type="match status" value="1"/>
</dbReference>
<dbReference type="Gene3D" id="1.20.1390.10">
    <property type="entry name" value="PWI domain"/>
    <property type="match status" value="1"/>
</dbReference>
<dbReference type="VEuPathDB" id="ToxoDB:ETH_00030490"/>
<proteinExistence type="predicted"/>
<keyword evidence="1" id="KW-0507">mRNA processing</keyword>
<dbReference type="SUPFAM" id="SSF101233">
    <property type="entry name" value="PWI domain"/>
    <property type="match status" value="1"/>
</dbReference>
<name>U6L511_EIMTE</name>
<dbReference type="InterPro" id="IPR002483">
    <property type="entry name" value="PWI_dom"/>
</dbReference>
<reference evidence="4" key="1">
    <citation type="submission" date="2013-10" db="EMBL/GenBank/DDBJ databases">
        <title>Genomic analysis of the causative agents of coccidiosis in chickens.</title>
        <authorList>
            <person name="Reid A.J."/>
            <person name="Blake D."/>
            <person name="Billington K."/>
            <person name="Browne H."/>
            <person name="Dunn M."/>
            <person name="Hung S."/>
            <person name="Kawahara F."/>
            <person name="Miranda-Saavedra D."/>
            <person name="Mourier T."/>
            <person name="Nagra H."/>
            <person name="Otto T.D."/>
            <person name="Rawlings N."/>
            <person name="Sanchez A."/>
            <person name="Sanders M."/>
            <person name="Subramaniam C."/>
            <person name="Tay Y."/>
            <person name="Dear P."/>
            <person name="Doerig C."/>
            <person name="Gruber A."/>
            <person name="Parkinson J."/>
            <person name="Shirley M."/>
            <person name="Wan K.L."/>
            <person name="Berriman M."/>
            <person name="Tomley F."/>
            <person name="Pain A."/>
        </authorList>
    </citation>
    <scope>NUCLEOTIDE SEQUENCE [LARGE SCALE GENOMIC DNA]</scope>
    <source>
        <strain evidence="4">Houghton</strain>
    </source>
</reference>
<dbReference type="VEuPathDB" id="ToxoDB:ETH2_1123600"/>
<dbReference type="InterPro" id="IPR036483">
    <property type="entry name" value="PWI_dom_sf"/>
</dbReference>
<feature type="compositionally biased region" description="Low complexity" evidence="2">
    <location>
        <begin position="124"/>
        <end position="136"/>
    </location>
</feature>
<evidence type="ECO:0000259" key="3">
    <source>
        <dbReference type="PROSITE" id="PS51025"/>
    </source>
</evidence>
<evidence type="ECO:0000256" key="2">
    <source>
        <dbReference type="SAM" id="MobiDB-lite"/>
    </source>
</evidence>
<feature type="compositionally biased region" description="Basic and acidic residues" evidence="2">
    <location>
        <begin position="108"/>
        <end position="123"/>
    </location>
</feature>
<organism evidence="4 5">
    <name type="scientific">Eimeria tenella</name>
    <name type="common">Coccidian parasite</name>
    <dbReference type="NCBI Taxonomy" id="5802"/>
    <lineage>
        <taxon>Eukaryota</taxon>
        <taxon>Sar</taxon>
        <taxon>Alveolata</taxon>
        <taxon>Apicomplexa</taxon>
        <taxon>Conoidasida</taxon>
        <taxon>Coccidia</taxon>
        <taxon>Eucoccidiorida</taxon>
        <taxon>Eimeriorina</taxon>
        <taxon>Eimeriidae</taxon>
        <taxon>Eimeria</taxon>
    </lineage>
</organism>
<evidence type="ECO:0000313" key="5">
    <source>
        <dbReference type="Proteomes" id="UP000030747"/>
    </source>
</evidence>
<reference evidence="4" key="2">
    <citation type="submission" date="2013-10" db="EMBL/GenBank/DDBJ databases">
        <authorList>
            <person name="Aslett M."/>
        </authorList>
    </citation>
    <scope>NUCLEOTIDE SEQUENCE [LARGE SCALE GENOMIC DNA]</scope>
    <source>
        <strain evidence="4">Houghton</strain>
    </source>
</reference>
<dbReference type="PANTHER" id="PTHR18806:SF4">
    <property type="entry name" value="RNA-BINDING PROTEIN 25"/>
    <property type="match status" value="1"/>
</dbReference>
<dbReference type="InterPro" id="IPR052768">
    <property type="entry name" value="RBM25"/>
</dbReference>
<dbReference type="AlphaFoldDB" id="U6L511"/>
<evidence type="ECO:0000256" key="1">
    <source>
        <dbReference type="ARBA" id="ARBA00022664"/>
    </source>
</evidence>
<protein>
    <recommendedName>
        <fullName evidence="3">PWI domain-containing protein</fullName>
    </recommendedName>
</protein>
<feature type="compositionally biased region" description="Low complexity" evidence="2">
    <location>
        <begin position="47"/>
        <end position="65"/>
    </location>
</feature>
<feature type="domain" description="PWI" evidence="3">
    <location>
        <begin position="199"/>
        <end position="292"/>
    </location>
</feature>
<dbReference type="Proteomes" id="UP000030747">
    <property type="component" value="Unassembled WGS sequence"/>
</dbReference>
<feature type="region of interest" description="Disordered" evidence="2">
    <location>
        <begin position="24"/>
        <end position="142"/>
    </location>
</feature>
<accession>U6L511</accession>
<dbReference type="GO" id="GO:0006397">
    <property type="term" value="P:mRNA processing"/>
    <property type="evidence" value="ECO:0007669"/>
    <property type="project" value="UniProtKB-KW"/>
</dbReference>
<evidence type="ECO:0000313" key="4">
    <source>
        <dbReference type="EMBL" id="CDJ43689.1"/>
    </source>
</evidence>
<sequence length="292" mass="33680">MEISEEDKRKLIEADLRGEWWEGLEDAAVREERRRRRKLENEDDALDAAAEQQELQQQQQQQQQQGSKKGARITAGDSEDELQQQQQGTNTKEADKHKSSSSSSSSSGDKDKARSSEKGKSQDPSRPSSSSSSSSRKSCKELRKFFQEEEELPEGLKHKPLTKLNDHRDLVNKVNRVKETIQVIENSKKIMAMVPTEKSELFASKIDWNILAKGEVLEKKLRPWVKKKVIEFMGADERLVGEVIDYILGRIKEKTSPKVLLEEFSRFLDDEAEGFLKHLWQLLLFEQIRLKK</sequence>
<dbReference type="PANTHER" id="PTHR18806">
    <property type="entry name" value="RBM25 PROTEIN"/>
    <property type="match status" value="1"/>
</dbReference>
<dbReference type="GeneID" id="25255177"/>
<dbReference type="PROSITE" id="PS51025">
    <property type="entry name" value="PWI"/>
    <property type="match status" value="1"/>
</dbReference>
<keyword evidence="5" id="KW-1185">Reference proteome</keyword>
<dbReference type="OrthoDB" id="332711at2759"/>
<dbReference type="EMBL" id="HG676021">
    <property type="protein sequence ID" value="CDJ43689.1"/>
    <property type="molecule type" value="Genomic_DNA"/>
</dbReference>
<gene>
    <name evidence="4" type="ORF">ETH_00030490</name>
</gene>
<dbReference type="RefSeq" id="XP_013234438.1">
    <property type="nucleotide sequence ID" value="XM_013378984.1"/>
</dbReference>